<protein>
    <recommendedName>
        <fullName evidence="9">Thiamine-phosphate synthase</fullName>
        <shortName evidence="9">TP synthase</shortName>
        <shortName evidence="9">TPS</shortName>
        <ecNumber evidence="9">2.5.1.3</ecNumber>
    </recommendedName>
    <alternativeName>
        <fullName evidence="9">Thiamine-phosphate pyrophosphorylase</fullName>
        <shortName evidence="9">TMP pyrophosphorylase</shortName>
        <shortName evidence="9">TMP-PPase</shortName>
    </alternativeName>
</protein>
<dbReference type="NCBIfam" id="NF000736">
    <property type="entry name" value="PRK00043.2-3"/>
    <property type="match status" value="1"/>
</dbReference>
<dbReference type="RefSeq" id="WP_115154306.1">
    <property type="nucleotide sequence ID" value="NZ_UGTJ01000002.1"/>
</dbReference>
<evidence type="ECO:0000256" key="5">
    <source>
        <dbReference type="ARBA" id="ARBA00022977"/>
    </source>
</evidence>
<dbReference type="HAMAP" id="MF_00097">
    <property type="entry name" value="TMP_synthase"/>
    <property type="match status" value="1"/>
</dbReference>
<dbReference type="GO" id="GO:0009229">
    <property type="term" value="P:thiamine diphosphate biosynthetic process"/>
    <property type="evidence" value="ECO:0007669"/>
    <property type="project" value="UniProtKB-UniRule"/>
</dbReference>
<comment type="caution">
    <text evidence="13">The sequence shown here is derived from an EMBL/GenBank/DDBJ whole genome shotgun (WGS) entry which is preliminary data.</text>
</comment>
<evidence type="ECO:0000256" key="9">
    <source>
        <dbReference type="HAMAP-Rule" id="MF_00097"/>
    </source>
</evidence>
<dbReference type="EMBL" id="UGTJ01000002">
    <property type="protein sequence ID" value="SUB96633.1"/>
    <property type="molecule type" value="Genomic_DNA"/>
</dbReference>
<keyword evidence="2 9" id="KW-0808">Transferase</keyword>
<evidence type="ECO:0000256" key="6">
    <source>
        <dbReference type="ARBA" id="ARBA00047334"/>
    </source>
</evidence>
<dbReference type="EC" id="2.5.1.3" evidence="9"/>
<evidence type="ECO:0000313" key="14">
    <source>
        <dbReference type="Proteomes" id="UP000255283"/>
    </source>
</evidence>
<feature type="binding site" evidence="9">
    <location>
        <position position="103"/>
    </location>
    <ligand>
        <name>4-amino-2-methyl-5-(diphosphooxymethyl)pyrimidine</name>
        <dbReference type="ChEBI" id="CHEBI:57841"/>
    </ligand>
</feature>
<dbReference type="PANTHER" id="PTHR20857">
    <property type="entry name" value="THIAMINE-PHOSPHATE PYROPHOSPHORYLASE"/>
    <property type="match status" value="1"/>
</dbReference>
<comment type="catalytic activity">
    <reaction evidence="6 9 10">
        <text>4-methyl-5-(2-phosphooxyethyl)-thiazole + 4-amino-2-methyl-5-(diphosphooxymethyl)pyrimidine + H(+) = thiamine phosphate + diphosphate</text>
        <dbReference type="Rhea" id="RHEA:22328"/>
        <dbReference type="ChEBI" id="CHEBI:15378"/>
        <dbReference type="ChEBI" id="CHEBI:33019"/>
        <dbReference type="ChEBI" id="CHEBI:37575"/>
        <dbReference type="ChEBI" id="CHEBI:57841"/>
        <dbReference type="ChEBI" id="CHEBI:58296"/>
        <dbReference type="EC" id="2.5.1.3"/>
    </reaction>
</comment>
<reference evidence="13 14" key="1">
    <citation type="submission" date="2018-06" db="EMBL/GenBank/DDBJ databases">
        <authorList>
            <consortium name="Pathogen Informatics"/>
            <person name="Doyle S."/>
        </authorList>
    </citation>
    <scope>NUCLEOTIDE SEQUENCE [LARGE SCALE GENOMIC DNA]</scope>
    <source>
        <strain evidence="13 14">NCTC13063</strain>
    </source>
</reference>
<evidence type="ECO:0000256" key="2">
    <source>
        <dbReference type="ARBA" id="ARBA00022679"/>
    </source>
</evidence>
<feature type="binding site" evidence="9">
    <location>
        <position position="132"/>
    </location>
    <ligand>
        <name>4-amino-2-methyl-5-(diphosphooxymethyl)pyrimidine</name>
        <dbReference type="ChEBI" id="CHEBI:57841"/>
    </ligand>
</feature>
<dbReference type="InterPro" id="IPR036206">
    <property type="entry name" value="ThiamineP_synth_sf"/>
</dbReference>
<dbReference type="CDD" id="cd00564">
    <property type="entry name" value="TMP_TenI"/>
    <property type="match status" value="1"/>
</dbReference>
<dbReference type="InterPro" id="IPR022998">
    <property type="entry name" value="ThiamineP_synth_TenI"/>
</dbReference>
<comment type="caution">
    <text evidence="9">Lacks conserved residue(s) required for the propagation of feature annotation.</text>
</comment>
<dbReference type="PANTHER" id="PTHR20857:SF15">
    <property type="entry name" value="THIAMINE-PHOSPHATE SYNTHASE"/>
    <property type="match status" value="1"/>
</dbReference>
<evidence type="ECO:0000256" key="11">
    <source>
        <dbReference type="RuleBase" id="RU004253"/>
    </source>
</evidence>
<feature type="binding site" evidence="9">
    <location>
        <begin position="32"/>
        <end position="36"/>
    </location>
    <ligand>
        <name>4-amino-2-methyl-5-(diphosphooxymethyl)pyrimidine</name>
        <dbReference type="ChEBI" id="CHEBI:57841"/>
    </ligand>
</feature>
<accession>A0AAQ1ZLE9</accession>
<sequence length="214" mass="23090">MTPVQFITHHNARFSYPEGAVQALLGGCRWIQLRMKEASDEEFLEVGRQLVPLCRAHGARLTVDDRAHLVAPLGADGVHLGRDDMPPDEARRLLGPHALIGGTANTFADIERLCTLGVDYIGCGPFRFTATKQRLSPLLGLDGYRRLTARMRASGMHVPLVAIGGITLADIPALMAAGVDGIAVSGAVLGAEHPAEEMRRMVHGTICCRHNQNT</sequence>
<dbReference type="GO" id="GO:0005737">
    <property type="term" value="C:cytoplasm"/>
    <property type="evidence" value="ECO:0007669"/>
    <property type="project" value="TreeGrafter"/>
</dbReference>
<dbReference type="GO" id="GO:0004789">
    <property type="term" value="F:thiamine-phosphate diphosphorylase activity"/>
    <property type="evidence" value="ECO:0007669"/>
    <property type="project" value="UniProtKB-UniRule"/>
</dbReference>
<feature type="binding site" evidence="9">
    <location>
        <position position="64"/>
    </location>
    <ligand>
        <name>4-amino-2-methyl-5-(diphosphooxymethyl)pyrimidine</name>
        <dbReference type="ChEBI" id="CHEBI:57841"/>
    </ligand>
</feature>
<dbReference type="Pfam" id="PF02581">
    <property type="entry name" value="TMP-TENI"/>
    <property type="match status" value="1"/>
</dbReference>
<feature type="binding site" evidence="9">
    <location>
        <position position="165"/>
    </location>
    <ligand>
        <name>2-[(2R,5Z)-2-carboxy-4-methylthiazol-5(2H)-ylidene]ethyl phosphate</name>
        <dbReference type="ChEBI" id="CHEBI:62899"/>
    </ligand>
</feature>
<evidence type="ECO:0000256" key="1">
    <source>
        <dbReference type="ARBA" id="ARBA00005165"/>
    </source>
</evidence>
<dbReference type="NCBIfam" id="TIGR00693">
    <property type="entry name" value="thiE"/>
    <property type="match status" value="1"/>
</dbReference>
<dbReference type="InterPro" id="IPR034291">
    <property type="entry name" value="TMP_synthase"/>
</dbReference>
<dbReference type="AlphaFoldDB" id="A0AAQ1ZLE9"/>
<proteinExistence type="inferred from homology"/>
<comment type="catalytic activity">
    <reaction evidence="7 9 10">
        <text>2-(2-carboxy-4-methylthiazol-5-yl)ethyl phosphate + 4-amino-2-methyl-5-(diphosphooxymethyl)pyrimidine + 2 H(+) = thiamine phosphate + CO2 + diphosphate</text>
        <dbReference type="Rhea" id="RHEA:47848"/>
        <dbReference type="ChEBI" id="CHEBI:15378"/>
        <dbReference type="ChEBI" id="CHEBI:16526"/>
        <dbReference type="ChEBI" id="CHEBI:33019"/>
        <dbReference type="ChEBI" id="CHEBI:37575"/>
        <dbReference type="ChEBI" id="CHEBI:57841"/>
        <dbReference type="ChEBI" id="CHEBI:62890"/>
        <dbReference type="EC" id="2.5.1.3"/>
    </reaction>
</comment>
<name>A0AAQ1ZLE9_9BACT</name>
<evidence type="ECO:0000313" key="13">
    <source>
        <dbReference type="EMBL" id="SUB96633.1"/>
    </source>
</evidence>
<evidence type="ECO:0000256" key="4">
    <source>
        <dbReference type="ARBA" id="ARBA00022842"/>
    </source>
</evidence>
<evidence type="ECO:0000256" key="7">
    <source>
        <dbReference type="ARBA" id="ARBA00047851"/>
    </source>
</evidence>
<comment type="pathway">
    <text evidence="1 9 11">Cofactor biosynthesis; thiamine diphosphate biosynthesis; thiamine phosphate from 4-amino-2-methyl-5-diphosphomethylpyrimidine and 4-methyl-5-(2-phosphoethyl)-thiazole: step 1/1.</text>
</comment>
<comment type="function">
    <text evidence="9">Condenses 4-methyl-5-(beta-hydroxyethyl)thiazole monophosphate (THZ-P) and 2-methyl-4-amino-5-hydroxymethyl pyrimidine pyrophosphate (HMP-PP) to form thiamine monophosphate (TMP).</text>
</comment>
<evidence type="ECO:0000256" key="8">
    <source>
        <dbReference type="ARBA" id="ARBA00047883"/>
    </source>
</evidence>
<comment type="similarity">
    <text evidence="9 10">Belongs to the thiamine-phosphate synthase family.</text>
</comment>
<keyword evidence="5 9" id="KW-0784">Thiamine biosynthesis</keyword>
<dbReference type="GO" id="GO:0000287">
    <property type="term" value="F:magnesium ion binding"/>
    <property type="evidence" value="ECO:0007669"/>
    <property type="project" value="UniProtKB-UniRule"/>
</dbReference>
<evidence type="ECO:0000256" key="10">
    <source>
        <dbReference type="RuleBase" id="RU003826"/>
    </source>
</evidence>
<dbReference type="GO" id="GO:0009228">
    <property type="term" value="P:thiamine biosynthetic process"/>
    <property type="evidence" value="ECO:0007669"/>
    <property type="project" value="UniProtKB-KW"/>
</dbReference>
<feature type="binding site" evidence="9">
    <location>
        <begin position="129"/>
        <end position="131"/>
    </location>
    <ligand>
        <name>2-[(2R,5Z)-2-carboxy-4-methylthiazol-5(2H)-ylidene]ethyl phosphate</name>
        <dbReference type="ChEBI" id="CHEBI:62899"/>
    </ligand>
</feature>
<keyword evidence="3 9" id="KW-0479">Metal-binding</keyword>
<feature type="binding site" evidence="9">
    <location>
        <position position="84"/>
    </location>
    <ligand>
        <name>Mg(2+)</name>
        <dbReference type="ChEBI" id="CHEBI:18420"/>
    </ligand>
</feature>
<organism evidence="13 14">
    <name type="scientific">Segatella buccae</name>
    <dbReference type="NCBI Taxonomy" id="28126"/>
    <lineage>
        <taxon>Bacteria</taxon>
        <taxon>Pseudomonadati</taxon>
        <taxon>Bacteroidota</taxon>
        <taxon>Bacteroidia</taxon>
        <taxon>Bacteroidales</taxon>
        <taxon>Prevotellaceae</taxon>
        <taxon>Segatella</taxon>
    </lineage>
</organism>
<dbReference type="InterPro" id="IPR013785">
    <property type="entry name" value="Aldolase_TIM"/>
</dbReference>
<dbReference type="Proteomes" id="UP000255283">
    <property type="component" value="Unassembled WGS sequence"/>
</dbReference>
<evidence type="ECO:0000259" key="12">
    <source>
        <dbReference type="Pfam" id="PF02581"/>
    </source>
</evidence>
<feature type="binding site" evidence="9">
    <location>
        <position position="65"/>
    </location>
    <ligand>
        <name>Mg(2+)</name>
        <dbReference type="ChEBI" id="CHEBI:18420"/>
    </ligand>
</feature>
<dbReference type="Gene3D" id="3.20.20.70">
    <property type="entry name" value="Aldolase class I"/>
    <property type="match status" value="1"/>
</dbReference>
<evidence type="ECO:0000256" key="3">
    <source>
        <dbReference type="ARBA" id="ARBA00022723"/>
    </source>
</evidence>
<keyword evidence="4 9" id="KW-0460">Magnesium</keyword>
<dbReference type="SUPFAM" id="SSF51391">
    <property type="entry name" value="Thiamin phosphate synthase"/>
    <property type="match status" value="1"/>
</dbReference>
<comment type="cofactor">
    <cofactor evidence="9">
        <name>Mg(2+)</name>
        <dbReference type="ChEBI" id="CHEBI:18420"/>
    </cofactor>
    <text evidence="9">Binds 1 Mg(2+) ion per subunit.</text>
</comment>
<feature type="domain" description="Thiamine phosphate synthase/TenI" evidence="12">
    <location>
        <begin position="6"/>
        <end position="188"/>
    </location>
</feature>
<comment type="catalytic activity">
    <reaction evidence="8 9 10">
        <text>2-[(2R,5Z)-2-carboxy-4-methylthiazol-5(2H)-ylidene]ethyl phosphate + 4-amino-2-methyl-5-(diphosphooxymethyl)pyrimidine + 2 H(+) = thiamine phosphate + CO2 + diphosphate</text>
        <dbReference type="Rhea" id="RHEA:47844"/>
        <dbReference type="ChEBI" id="CHEBI:15378"/>
        <dbReference type="ChEBI" id="CHEBI:16526"/>
        <dbReference type="ChEBI" id="CHEBI:33019"/>
        <dbReference type="ChEBI" id="CHEBI:37575"/>
        <dbReference type="ChEBI" id="CHEBI:57841"/>
        <dbReference type="ChEBI" id="CHEBI:62899"/>
        <dbReference type="EC" id="2.5.1.3"/>
    </reaction>
</comment>
<gene>
    <name evidence="9 13" type="primary">thiE</name>
    <name evidence="13" type="ORF">NCTC13063_02401</name>
</gene>